<proteinExistence type="inferred from homology"/>
<evidence type="ECO:0000259" key="4">
    <source>
        <dbReference type="Pfam" id="PF01420"/>
    </source>
</evidence>
<protein>
    <submittedName>
        <fullName evidence="5">Restriction-modification system protein</fullName>
    </submittedName>
</protein>
<dbReference type="SUPFAM" id="SSF116734">
    <property type="entry name" value="DNA methylase specificity domain"/>
    <property type="match status" value="2"/>
</dbReference>
<dbReference type="PANTHER" id="PTHR43140">
    <property type="entry name" value="TYPE-1 RESTRICTION ENZYME ECOKI SPECIFICITY PROTEIN"/>
    <property type="match status" value="1"/>
</dbReference>
<keyword evidence="3" id="KW-0238">DNA-binding</keyword>
<evidence type="ECO:0000256" key="1">
    <source>
        <dbReference type="ARBA" id="ARBA00010923"/>
    </source>
</evidence>
<keyword evidence="6" id="KW-1185">Reference proteome</keyword>
<evidence type="ECO:0000313" key="6">
    <source>
        <dbReference type="Proteomes" id="UP000017548"/>
    </source>
</evidence>
<dbReference type="InterPro" id="IPR044946">
    <property type="entry name" value="Restrct_endonuc_typeI_TRD_sf"/>
</dbReference>
<evidence type="ECO:0000256" key="2">
    <source>
        <dbReference type="ARBA" id="ARBA00022747"/>
    </source>
</evidence>
<name>A0ABP2Z5D6_9GAMM</name>
<comment type="caution">
    <text evidence="5">The sequence shown here is derived from an EMBL/GenBank/DDBJ whole genome shotgun (WGS) entry which is preliminary data.</text>
</comment>
<gene>
    <name evidence="5" type="ORF">SHD_1284</name>
</gene>
<organism evidence="5 6">
    <name type="scientific">Shewanella decolorationis S12</name>
    <dbReference type="NCBI Taxonomy" id="1353536"/>
    <lineage>
        <taxon>Bacteria</taxon>
        <taxon>Pseudomonadati</taxon>
        <taxon>Pseudomonadota</taxon>
        <taxon>Gammaproteobacteria</taxon>
        <taxon>Alteromonadales</taxon>
        <taxon>Shewanellaceae</taxon>
        <taxon>Shewanella</taxon>
    </lineage>
</organism>
<dbReference type="Proteomes" id="UP000017548">
    <property type="component" value="Unassembled WGS sequence"/>
</dbReference>
<dbReference type="InterPro" id="IPR000055">
    <property type="entry name" value="Restrct_endonuc_typeI_TRD"/>
</dbReference>
<accession>A0ABP2Z5D6</accession>
<dbReference type="CDD" id="cd17497">
    <property type="entry name" value="RMtype1_S_TteMORF1547P-TRD2-CR2_like"/>
    <property type="match status" value="1"/>
</dbReference>
<dbReference type="CDD" id="cd17517">
    <property type="entry name" value="RMtype1_S_EcoKI_StySPI-TRD2-CR2_like"/>
    <property type="match status" value="1"/>
</dbReference>
<keyword evidence="2" id="KW-0680">Restriction system</keyword>
<dbReference type="EMBL" id="AXZL01000056">
    <property type="protein sequence ID" value="ESE42062.1"/>
    <property type="molecule type" value="Genomic_DNA"/>
</dbReference>
<comment type="similarity">
    <text evidence="1">Belongs to the type-I restriction system S methylase family.</text>
</comment>
<dbReference type="Pfam" id="PF01420">
    <property type="entry name" value="Methylase_S"/>
    <property type="match status" value="2"/>
</dbReference>
<reference evidence="5 6" key="1">
    <citation type="journal article" date="2013" name="Genome Announc.">
        <title>Draft Genome Sequence of Shewanella decolorationis S12, a Dye-Degrading Bacterium Isolated from a Wastewater Treatment Plant.</title>
        <authorList>
            <person name="Xu M."/>
            <person name="Fang Y."/>
            <person name="Liu J."/>
            <person name="Chen X."/>
            <person name="Sun G."/>
            <person name="Guo J."/>
            <person name="Hua Z."/>
            <person name="Tu Q."/>
            <person name="Wu L."/>
            <person name="Zhou J."/>
            <person name="Liu X."/>
        </authorList>
    </citation>
    <scope>NUCLEOTIDE SEQUENCE [LARGE SCALE GENOMIC DNA]</scope>
    <source>
        <strain evidence="5 6">S12</strain>
    </source>
</reference>
<feature type="domain" description="Type I restriction modification DNA specificity" evidence="4">
    <location>
        <begin position="5"/>
        <end position="172"/>
    </location>
</feature>
<feature type="domain" description="Type I restriction modification DNA specificity" evidence="4">
    <location>
        <begin position="231"/>
        <end position="372"/>
    </location>
</feature>
<dbReference type="Gene3D" id="3.90.220.20">
    <property type="entry name" value="DNA methylase specificity domains"/>
    <property type="match status" value="2"/>
</dbReference>
<dbReference type="InterPro" id="IPR051212">
    <property type="entry name" value="Type-I_RE_S_subunit"/>
</dbReference>
<evidence type="ECO:0000313" key="5">
    <source>
        <dbReference type="EMBL" id="ESE42062.1"/>
    </source>
</evidence>
<sequence>MSELPNGWAKCKLSEFSVIEMGQSPKGEFVGDTPIGLPFYQGKAEFGKWYPTPRKYCSQPTKIAEKNDILLSIRAPVGPTNLCPEKSCIGRGLASIRAFEEKSQKYLIHYFRYLEPWLSEQGTGSTFKAISGGFIRDIDVLVAPLNEQIRIADKLDSILAKVDRAQARLDKIPGIIKRFRQSVLAAATSGELTREWRGNKDANWETTVFGDLIKNGPQNGIYKPSSSYGSGTKIIRIDGFYDGNLSPWSTIKRVQLDESELSKWKLNVDDILINRVNSIEYLGKCGHVDALPEDAVFESNIMRVELDKARAIPRFIKYFLSSTTGLSQLRANAKHAVNQASINQTDVKSVEIQLPSIEEQTIIVNKVEALFLKADYFEKQYSDAKKLINKLGQSSLTKAFRGELVEQNDTEEPASQLLARIKQQQLEAPKATRQTRKLAAKLSPSVDVVETDVELAPQESEILALLKNATGELSAQQIMDKLTEKTFEQVDALFTELRRLLDNNSIVKVGSGEACTFKAIKR</sequence>
<dbReference type="PANTHER" id="PTHR43140:SF1">
    <property type="entry name" value="TYPE I RESTRICTION ENZYME ECOKI SPECIFICITY SUBUNIT"/>
    <property type="match status" value="1"/>
</dbReference>
<dbReference type="RefSeq" id="WP_023266378.1">
    <property type="nucleotide sequence ID" value="NZ_AXZL01000056.1"/>
</dbReference>
<evidence type="ECO:0000256" key="3">
    <source>
        <dbReference type="ARBA" id="ARBA00023125"/>
    </source>
</evidence>